<reference evidence="1 2" key="1">
    <citation type="journal article" date="2013" name="Mar. Genomics">
        <title>Expression of sulfatases in Rhodopirellula baltica and the diversity of sulfatases in the genus Rhodopirellula.</title>
        <authorList>
            <person name="Wegner C.E."/>
            <person name="Richter-Heitmann T."/>
            <person name="Klindworth A."/>
            <person name="Klockow C."/>
            <person name="Richter M."/>
            <person name="Achstetter T."/>
            <person name="Glockner F.O."/>
            <person name="Harder J."/>
        </authorList>
    </citation>
    <scope>NUCLEOTIDE SEQUENCE [LARGE SCALE GENOMIC DNA]</scope>
    <source>
        <strain evidence="1 2">SM1</strain>
    </source>
</reference>
<organism evidence="1 2">
    <name type="scientific">Rhodopirellula maiorica SM1</name>
    <dbReference type="NCBI Taxonomy" id="1265738"/>
    <lineage>
        <taxon>Bacteria</taxon>
        <taxon>Pseudomonadati</taxon>
        <taxon>Planctomycetota</taxon>
        <taxon>Planctomycetia</taxon>
        <taxon>Pirellulales</taxon>
        <taxon>Pirellulaceae</taxon>
        <taxon>Novipirellula</taxon>
    </lineage>
</organism>
<gene>
    <name evidence="1" type="ORF">RMSM_07097</name>
</gene>
<proteinExistence type="predicted"/>
<keyword evidence="2" id="KW-1185">Reference proteome</keyword>
<comment type="caution">
    <text evidence="1">The sequence shown here is derived from an EMBL/GenBank/DDBJ whole genome shotgun (WGS) entry which is preliminary data.</text>
</comment>
<protein>
    <submittedName>
        <fullName evidence="1">Uncharacterized protein</fullName>
    </submittedName>
</protein>
<sequence length="46" mass="5013">MPEPGASVPRENAAKPAWHELCLDHLTLLDRSSRLFGAIESASPIQ</sequence>
<dbReference type="EMBL" id="ANOG01001015">
    <property type="protein sequence ID" value="EMI15981.1"/>
    <property type="molecule type" value="Genomic_DNA"/>
</dbReference>
<dbReference type="Proteomes" id="UP000011991">
    <property type="component" value="Unassembled WGS sequence"/>
</dbReference>
<dbReference type="AlphaFoldDB" id="M5RA96"/>
<evidence type="ECO:0000313" key="1">
    <source>
        <dbReference type="EMBL" id="EMI15981.1"/>
    </source>
</evidence>
<name>M5RA96_9BACT</name>
<evidence type="ECO:0000313" key="2">
    <source>
        <dbReference type="Proteomes" id="UP000011991"/>
    </source>
</evidence>
<dbReference type="PATRIC" id="fig|1265738.3.peg.7074"/>
<accession>M5RA96</accession>